<dbReference type="GO" id="GO:1990133">
    <property type="term" value="C:molybdopterin adenylyltransferase complex"/>
    <property type="evidence" value="ECO:0007669"/>
    <property type="project" value="TreeGrafter"/>
</dbReference>
<feature type="region of interest" description="Disordered" evidence="4">
    <location>
        <begin position="59"/>
        <end position="79"/>
    </location>
</feature>
<evidence type="ECO:0000256" key="4">
    <source>
        <dbReference type="SAM" id="MobiDB-lite"/>
    </source>
</evidence>
<dbReference type="InterPro" id="IPR016155">
    <property type="entry name" value="Mopterin_synth/thiamin_S_b"/>
</dbReference>
<protein>
    <recommendedName>
        <fullName evidence="3">Molybdopterin synthase sulfur carrier subunit</fullName>
    </recommendedName>
</protein>
<sequence length="79" mass="8876">MQITILYFAQLAELAGKTEEQRHVDSSSVEQLYHSLKEDYTFPHSFDAIQVAINHELTPEGRPLQDGDTLTFLPPMTGG</sequence>
<dbReference type="PANTHER" id="PTHR33359:SF1">
    <property type="entry name" value="MOLYBDOPTERIN SYNTHASE SULFUR CARRIER SUBUNIT"/>
    <property type="match status" value="1"/>
</dbReference>
<dbReference type="KEGG" id="caa:Caka_0332"/>
<organism evidence="5 6">
    <name type="scientific">Coraliomargarita akajimensis (strain DSM 45221 / IAM 15411 / JCM 23193 / KCTC 12865 / 04OKA010-24)</name>
    <dbReference type="NCBI Taxonomy" id="583355"/>
    <lineage>
        <taxon>Bacteria</taxon>
        <taxon>Pseudomonadati</taxon>
        <taxon>Verrucomicrobiota</taxon>
        <taxon>Opitutia</taxon>
        <taxon>Puniceicoccales</taxon>
        <taxon>Coraliomargaritaceae</taxon>
        <taxon>Coraliomargarita</taxon>
    </lineage>
</organism>
<dbReference type="RefSeq" id="WP_013042082.1">
    <property type="nucleotide sequence ID" value="NC_014008.1"/>
</dbReference>
<dbReference type="OrthoDB" id="1191081at2"/>
<dbReference type="GO" id="GO:0006777">
    <property type="term" value="P:Mo-molybdopterin cofactor biosynthetic process"/>
    <property type="evidence" value="ECO:0007669"/>
    <property type="project" value="InterPro"/>
</dbReference>
<evidence type="ECO:0000256" key="2">
    <source>
        <dbReference type="ARBA" id="ARBA00024200"/>
    </source>
</evidence>
<evidence type="ECO:0000313" key="5">
    <source>
        <dbReference type="EMBL" id="ADE53357.1"/>
    </source>
</evidence>
<accession>D5EMF1</accession>
<evidence type="ECO:0000313" key="6">
    <source>
        <dbReference type="Proteomes" id="UP000000925"/>
    </source>
</evidence>
<proteinExistence type="inferred from homology"/>
<dbReference type="HOGENOM" id="CLU_114601_4_0_0"/>
<dbReference type="SUPFAM" id="SSF54285">
    <property type="entry name" value="MoaD/ThiS"/>
    <property type="match status" value="1"/>
</dbReference>
<comment type="similarity">
    <text evidence="2">Belongs to the MoaD family.</text>
</comment>
<evidence type="ECO:0000256" key="1">
    <source>
        <dbReference type="ARBA" id="ARBA00022741"/>
    </source>
</evidence>
<evidence type="ECO:0000256" key="3">
    <source>
        <dbReference type="ARBA" id="ARBA00024247"/>
    </source>
</evidence>
<keyword evidence="1" id="KW-0547">Nucleotide-binding</keyword>
<dbReference type="NCBIfam" id="TIGR01682">
    <property type="entry name" value="moaD"/>
    <property type="match status" value="1"/>
</dbReference>
<dbReference type="UniPathway" id="UPA00344"/>
<gene>
    <name evidence="5" type="ordered locus">Caka_0332</name>
</gene>
<dbReference type="EMBL" id="CP001998">
    <property type="protein sequence ID" value="ADE53357.1"/>
    <property type="molecule type" value="Genomic_DNA"/>
</dbReference>
<dbReference type="CDD" id="cd00754">
    <property type="entry name" value="Ubl_MoaD"/>
    <property type="match status" value="1"/>
</dbReference>
<reference evidence="5 6" key="1">
    <citation type="journal article" date="2010" name="Stand. Genomic Sci.">
        <title>Complete genome sequence of Coraliomargarita akajimensis type strain (04OKA010-24).</title>
        <authorList>
            <person name="Mavromatis K."/>
            <person name="Abt B."/>
            <person name="Brambilla E."/>
            <person name="Lapidus A."/>
            <person name="Copeland A."/>
            <person name="Deshpande S."/>
            <person name="Nolan M."/>
            <person name="Lucas S."/>
            <person name="Tice H."/>
            <person name="Cheng J.F."/>
            <person name="Han C."/>
            <person name="Detter J.C."/>
            <person name="Woyke T."/>
            <person name="Goodwin L."/>
            <person name="Pitluck S."/>
            <person name="Held B."/>
            <person name="Brettin T."/>
            <person name="Tapia R."/>
            <person name="Ivanova N."/>
            <person name="Mikhailova N."/>
            <person name="Pati A."/>
            <person name="Liolios K."/>
            <person name="Chen A."/>
            <person name="Palaniappan K."/>
            <person name="Land M."/>
            <person name="Hauser L."/>
            <person name="Chang Y.J."/>
            <person name="Jeffries C.D."/>
            <person name="Rohde M."/>
            <person name="Goker M."/>
            <person name="Bristow J."/>
            <person name="Eisen J.A."/>
            <person name="Markowitz V."/>
            <person name="Hugenholtz P."/>
            <person name="Klenk H.P."/>
            <person name="Kyrpides N.C."/>
        </authorList>
    </citation>
    <scope>NUCLEOTIDE SEQUENCE [LARGE SCALE GENOMIC DNA]</scope>
    <source>
        <strain evidence="6">DSM 45221 / IAM 15411 / JCM 23193 / KCTC 12865</strain>
    </source>
</reference>
<dbReference type="Proteomes" id="UP000000925">
    <property type="component" value="Chromosome"/>
</dbReference>
<dbReference type="PANTHER" id="PTHR33359">
    <property type="entry name" value="MOLYBDOPTERIN SYNTHASE SULFUR CARRIER SUBUNIT"/>
    <property type="match status" value="1"/>
</dbReference>
<dbReference type="InterPro" id="IPR012675">
    <property type="entry name" value="Beta-grasp_dom_sf"/>
</dbReference>
<dbReference type="Pfam" id="PF02597">
    <property type="entry name" value="ThiS"/>
    <property type="match status" value="1"/>
</dbReference>
<dbReference type="InterPro" id="IPR003749">
    <property type="entry name" value="ThiS/MoaD-like"/>
</dbReference>
<keyword evidence="6" id="KW-1185">Reference proteome</keyword>
<dbReference type="eggNOG" id="COG1977">
    <property type="taxonomic scope" value="Bacteria"/>
</dbReference>
<dbReference type="InterPro" id="IPR044672">
    <property type="entry name" value="MOCS2A"/>
</dbReference>
<dbReference type="Gene3D" id="3.10.20.30">
    <property type="match status" value="1"/>
</dbReference>
<dbReference type="STRING" id="583355.Caka_0332"/>
<dbReference type="GO" id="GO:0000166">
    <property type="term" value="F:nucleotide binding"/>
    <property type="evidence" value="ECO:0007669"/>
    <property type="project" value="UniProtKB-KW"/>
</dbReference>
<name>D5EMF1_CORAD</name>
<dbReference type="AlphaFoldDB" id="D5EMF1"/>